<name>A0A9N9N9X1_9GLOM</name>
<protein>
    <submittedName>
        <fullName evidence="1">15358_t:CDS:1</fullName>
    </submittedName>
</protein>
<organism evidence="1 2">
    <name type="scientific">Acaulospora morrowiae</name>
    <dbReference type="NCBI Taxonomy" id="94023"/>
    <lineage>
        <taxon>Eukaryota</taxon>
        <taxon>Fungi</taxon>
        <taxon>Fungi incertae sedis</taxon>
        <taxon>Mucoromycota</taxon>
        <taxon>Glomeromycotina</taxon>
        <taxon>Glomeromycetes</taxon>
        <taxon>Diversisporales</taxon>
        <taxon>Acaulosporaceae</taxon>
        <taxon>Acaulospora</taxon>
    </lineage>
</organism>
<sequence length="147" mass="16963">VRSEHLRHENGLKKYWEGVEQECKMRWNHKAEIELVLRNLSGFNKQLWIKEANLSELISKWYKSNISLNHSNMEDFVEDDNNNSSSDFGSNCNDVGNFVKGFGDDLGGNLDKGSVDENTFDTLSRVVGIQNSQRKINRKRRDTLLLS</sequence>
<comment type="caution">
    <text evidence="1">The sequence shown here is derived from an EMBL/GenBank/DDBJ whole genome shotgun (WGS) entry which is preliminary data.</text>
</comment>
<evidence type="ECO:0000313" key="1">
    <source>
        <dbReference type="EMBL" id="CAG8714056.1"/>
    </source>
</evidence>
<dbReference type="EMBL" id="CAJVPV010020231">
    <property type="protein sequence ID" value="CAG8714056.1"/>
    <property type="molecule type" value="Genomic_DNA"/>
</dbReference>
<accession>A0A9N9N9X1</accession>
<reference evidence="1" key="1">
    <citation type="submission" date="2021-06" db="EMBL/GenBank/DDBJ databases">
        <authorList>
            <person name="Kallberg Y."/>
            <person name="Tangrot J."/>
            <person name="Rosling A."/>
        </authorList>
    </citation>
    <scope>NUCLEOTIDE SEQUENCE</scope>
    <source>
        <strain evidence="1">CL551</strain>
    </source>
</reference>
<keyword evidence="2" id="KW-1185">Reference proteome</keyword>
<gene>
    <name evidence="1" type="ORF">AMORRO_LOCUS12881</name>
</gene>
<evidence type="ECO:0000313" key="2">
    <source>
        <dbReference type="Proteomes" id="UP000789342"/>
    </source>
</evidence>
<feature type="non-terminal residue" evidence="1">
    <location>
        <position position="147"/>
    </location>
</feature>
<dbReference type="Proteomes" id="UP000789342">
    <property type="component" value="Unassembled WGS sequence"/>
</dbReference>
<dbReference type="AlphaFoldDB" id="A0A9N9N9X1"/>
<proteinExistence type="predicted"/>